<sequence>MARLVAASTLANSTAATGGAALFLIRISFQLTKTTSPDLLGRIECLVLVIHLWIIGIAR</sequence>
<protein>
    <submittedName>
        <fullName evidence="1">Uncharacterized protein</fullName>
    </submittedName>
</protein>
<dbReference type="EMBL" id="JXEA01000389">
    <property type="protein sequence ID" value="OLG85454.1"/>
    <property type="molecule type" value="Genomic_DNA"/>
</dbReference>
<comment type="caution">
    <text evidence="1">The sequence shown here is derived from an EMBL/GenBank/DDBJ whole genome shotgun (WGS) entry which is preliminary data.</text>
</comment>
<reference evidence="1" key="1">
    <citation type="submission" date="2015-01" db="EMBL/GenBank/DDBJ databases">
        <title>Population genomics of rice bacterial leaf blight strains from India.</title>
        <authorList>
            <person name="Midha S."/>
            <person name="Anil M.G."/>
            <person name="Mishra D."/>
            <person name="Brahma K."/>
            <person name="Laha G.S."/>
            <person name="Sundaram R.M."/>
            <person name="Sonti R.V."/>
            <person name="Patil P.B."/>
        </authorList>
    </citation>
    <scope>NUCLEOTIDE SEQUENCE</scope>
    <source>
        <strain evidence="1">BXO512</strain>
    </source>
</reference>
<organism evidence="1">
    <name type="scientific">Xanthomonas oryzae pv. oryzae</name>
    <dbReference type="NCBI Taxonomy" id="64187"/>
    <lineage>
        <taxon>Bacteria</taxon>
        <taxon>Pseudomonadati</taxon>
        <taxon>Pseudomonadota</taxon>
        <taxon>Gammaproteobacteria</taxon>
        <taxon>Lysobacterales</taxon>
        <taxon>Lysobacteraceae</taxon>
        <taxon>Xanthomonas</taxon>
    </lineage>
</organism>
<dbReference type="AlphaFoldDB" id="A0A854CGL5"/>
<name>A0A854CGL5_XANOO</name>
<proteinExistence type="predicted"/>
<accession>A0A854CGL5</accession>
<evidence type="ECO:0000313" key="1">
    <source>
        <dbReference type="EMBL" id="OLG85454.1"/>
    </source>
</evidence>
<gene>
    <name evidence="1" type="ORF">BXO512_20330</name>
</gene>